<comment type="caution">
    <text evidence="1">The sequence shown here is derived from an EMBL/GenBank/DDBJ whole genome shotgun (WGS) entry which is preliminary data.</text>
</comment>
<dbReference type="EMBL" id="CAJVQB010043804">
    <property type="protein sequence ID" value="CAG8831442.1"/>
    <property type="molecule type" value="Genomic_DNA"/>
</dbReference>
<accession>A0ABN7WGC3</accession>
<feature type="non-terminal residue" evidence="1">
    <location>
        <position position="1"/>
    </location>
</feature>
<proteinExistence type="predicted"/>
<sequence length="53" mass="6343">VVLRLGDVNWQQKWTWCNMNANDEKEYDNDPVFDLEQSLYEYALVSAEFENDP</sequence>
<protein>
    <submittedName>
        <fullName evidence="1">40804_t:CDS:1</fullName>
    </submittedName>
</protein>
<name>A0ABN7WGC3_GIGMA</name>
<evidence type="ECO:0000313" key="1">
    <source>
        <dbReference type="EMBL" id="CAG8831442.1"/>
    </source>
</evidence>
<organism evidence="1 2">
    <name type="scientific">Gigaspora margarita</name>
    <dbReference type="NCBI Taxonomy" id="4874"/>
    <lineage>
        <taxon>Eukaryota</taxon>
        <taxon>Fungi</taxon>
        <taxon>Fungi incertae sedis</taxon>
        <taxon>Mucoromycota</taxon>
        <taxon>Glomeromycotina</taxon>
        <taxon>Glomeromycetes</taxon>
        <taxon>Diversisporales</taxon>
        <taxon>Gigasporaceae</taxon>
        <taxon>Gigaspora</taxon>
    </lineage>
</organism>
<dbReference type="Proteomes" id="UP000789901">
    <property type="component" value="Unassembled WGS sequence"/>
</dbReference>
<keyword evidence="2" id="KW-1185">Reference proteome</keyword>
<reference evidence="1 2" key="1">
    <citation type="submission" date="2021-06" db="EMBL/GenBank/DDBJ databases">
        <authorList>
            <person name="Kallberg Y."/>
            <person name="Tangrot J."/>
            <person name="Rosling A."/>
        </authorList>
    </citation>
    <scope>NUCLEOTIDE SEQUENCE [LARGE SCALE GENOMIC DNA]</scope>
    <source>
        <strain evidence="1 2">120-4 pot B 10/14</strain>
    </source>
</reference>
<gene>
    <name evidence="1" type="ORF">GMARGA_LOCUS30668</name>
</gene>
<evidence type="ECO:0000313" key="2">
    <source>
        <dbReference type="Proteomes" id="UP000789901"/>
    </source>
</evidence>